<comment type="pathway">
    <text evidence="2">Cofactor biosynthesis; thiamine diphosphate biosynthesis.</text>
</comment>
<feature type="region of interest" description="Disordered" evidence="12">
    <location>
        <begin position="495"/>
        <end position="520"/>
    </location>
</feature>
<proteinExistence type="inferred from homology"/>
<dbReference type="STRING" id="320778.ABT57_03895"/>
<organism evidence="15 16">
    <name type="scientific">Photobacterium ganghwense</name>
    <dbReference type="NCBI Taxonomy" id="320778"/>
    <lineage>
        <taxon>Bacteria</taxon>
        <taxon>Pseudomonadati</taxon>
        <taxon>Pseudomonadota</taxon>
        <taxon>Gammaproteobacteria</taxon>
        <taxon>Vibrionales</taxon>
        <taxon>Vibrionaceae</taxon>
        <taxon>Photobacterium</taxon>
    </lineage>
</organism>
<dbReference type="InterPro" id="IPR029787">
    <property type="entry name" value="Nucleotide_cyclase"/>
</dbReference>
<evidence type="ECO:0000256" key="13">
    <source>
        <dbReference type="SAM" id="Phobius"/>
    </source>
</evidence>
<dbReference type="Proteomes" id="UP000035909">
    <property type="component" value="Unassembled WGS sequence"/>
</dbReference>
<keyword evidence="8" id="KW-0784">Thiamine biosynthesis</keyword>
<comment type="function">
    <text evidence="1">Responsible for the formation of the pyrimidine heterocycle in the thiamine biosynthesis pathway. Catalyzes the formation of hydroxymethylpyrimidine phosphate (HMP-P) from histidine and pyridoxal phosphate (PLP). The protein uses PLP and the active site histidine to form HMP-P, generating an inactive enzyme. The enzyme can only undergo a single turnover, which suggests it is a suicide enzyme.</text>
</comment>
<dbReference type="GO" id="GO:0046872">
    <property type="term" value="F:metal ion binding"/>
    <property type="evidence" value="ECO:0007669"/>
    <property type="project" value="UniProtKB-KW"/>
</dbReference>
<dbReference type="AlphaFoldDB" id="A0A0J1K9X8"/>
<dbReference type="InterPro" id="IPR027939">
    <property type="entry name" value="NMT1/THI5"/>
</dbReference>
<evidence type="ECO:0000256" key="4">
    <source>
        <dbReference type="ARBA" id="ARBA00011738"/>
    </source>
</evidence>
<sequence>MIAWPSFALESVTLQLRWHHQAQFAGYYMAQVKGFYREAGINATIVPGGEGINPLEQVMNNRADFGVGNTEVLIGFGQGQPVTALAAIYQHSPSILLARSDSQIDTLTDLKGKRVMMFAGSTDAELISLLTGNQIRLNEFEAVNTSGNIQDLLSGRVDVFNGYLNNEPYLLKESGVKPVIFQPAQHGIDFYSDILFTHQHTTEQKPDLAERFRTASIKGWYYALSHPEETLDVIESHYPSRKTREHLAYELETSRPMILADLIEIGHMNPHRWQTIADQLSRHALMPPTTINAQFLFHYDSPDADNHLLAIANSVFILLGLAMTAAFLYIKNARLKREVSLHKLARERANRQARRDPLTGVANRVALREMLWESIYKPKNKQACPVLLFIDLDNFKTVNDTYGHQVGDMVLQQFCQRVKALLSGSDAFFARLAGDEFVVLLPDAPHSAAESLSQQLNQLATEPFQMGKQSIHIGASIGVTRYRQGDTPDYFLSRADTQMYKNKKRSRQERSSSELPISDQ</sequence>
<comment type="catalytic activity">
    <reaction evidence="11">
        <text>N(6)-(pyridoxal phosphate)-L-lysyl-[4-amino-5-hydroxymethyl-2-methylpyrimidine phosphate synthase] + L-histidyl-[4-amino-5-hydroxymethyl-2-methylpyrimidine phosphate synthase] + 2 Fe(3+) + 4 H2O = L-lysyl-[4-amino-5-hydroxymethyl-2-methylpyrimidine phosphate synthase] + (2S)-2-amino-5-hydroxy-4-oxopentanoyl-[4-amino-5-hydroxymethyl-2-methylpyrimidine phosphate synthase] + 4-amino-2-methyl-5-(phosphooxymethyl)pyrimidine + 3-oxopropanoate + 2 Fe(2+) + 2 H(+)</text>
        <dbReference type="Rhea" id="RHEA:65756"/>
        <dbReference type="Rhea" id="RHEA-COMP:16892"/>
        <dbReference type="Rhea" id="RHEA-COMP:16893"/>
        <dbReference type="Rhea" id="RHEA-COMP:16894"/>
        <dbReference type="Rhea" id="RHEA-COMP:16895"/>
        <dbReference type="ChEBI" id="CHEBI:15377"/>
        <dbReference type="ChEBI" id="CHEBI:15378"/>
        <dbReference type="ChEBI" id="CHEBI:29033"/>
        <dbReference type="ChEBI" id="CHEBI:29034"/>
        <dbReference type="ChEBI" id="CHEBI:29969"/>
        <dbReference type="ChEBI" id="CHEBI:29979"/>
        <dbReference type="ChEBI" id="CHEBI:33190"/>
        <dbReference type="ChEBI" id="CHEBI:58354"/>
        <dbReference type="ChEBI" id="CHEBI:143915"/>
        <dbReference type="ChEBI" id="CHEBI:157692"/>
    </reaction>
    <physiologicalReaction direction="left-to-right" evidence="11">
        <dbReference type="Rhea" id="RHEA:65757"/>
    </physiologicalReaction>
</comment>
<evidence type="ECO:0000259" key="14">
    <source>
        <dbReference type="PROSITE" id="PS50887"/>
    </source>
</evidence>
<keyword evidence="13" id="KW-0812">Transmembrane</keyword>
<dbReference type="PANTHER" id="PTHR31528">
    <property type="entry name" value="4-AMINO-5-HYDROXYMETHYL-2-METHYLPYRIMIDINE PHOSPHATE SYNTHASE THI11-RELATED"/>
    <property type="match status" value="1"/>
</dbReference>
<dbReference type="SUPFAM" id="SSF55073">
    <property type="entry name" value="Nucleotide cyclase"/>
    <property type="match status" value="1"/>
</dbReference>
<dbReference type="CDD" id="cd01949">
    <property type="entry name" value="GGDEF"/>
    <property type="match status" value="1"/>
</dbReference>
<dbReference type="PATRIC" id="fig|320778.3.peg.834"/>
<dbReference type="Gene3D" id="3.40.190.10">
    <property type="entry name" value="Periplasmic binding protein-like II"/>
    <property type="match status" value="2"/>
</dbReference>
<dbReference type="EMBL" id="LDOU01000004">
    <property type="protein sequence ID" value="KLV11142.1"/>
    <property type="molecule type" value="Genomic_DNA"/>
</dbReference>
<dbReference type="InterPro" id="IPR015168">
    <property type="entry name" value="SsuA/THI5"/>
</dbReference>
<keyword evidence="13" id="KW-1133">Transmembrane helix</keyword>
<evidence type="ECO:0000256" key="11">
    <source>
        <dbReference type="ARBA" id="ARBA00048179"/>
    </source>
</evidence>
<dbReference type="NCBIfam" id="TIGR00254">
    <property type="entry name" value="GGDEF"/>
    <property type="match status" value="1"/>
</dbReference>
<name>A0A0J1K9X8_9GAMM</name>
<protein>
    <recommendedName>
        <fullName evidence="10">Thiamine pyrimidine synthase</fullName>
    </recommendedName>
</protein>
<evidence type="ECO:0000256" key="7">
    <source>
        <dbReference type="ARBA" id="ARBA00022898"/>
    </source>
</evidence>
<keyword evidence="6" id="KW-0479">Metal-binding</keyword>
<keyword evidence="16" id="KW-1185">Reference proteome</keyword>
<accession>A0A0J1K9X8</accession>
<dbReference type="SUPFAM" id="SSF53850">
    <property type="entry name" value="Periplasmic binding protein-like II"/>
    <property type="match status" value="1"/>
</dbReference>
<feature type="domain" description="GGDEF" evidence="14">
    <location>
        <begin position="383"/>
        <end position="515"/>
    </location>
</feature>
<dbReference type="Pfam" id="PF00990">
    <property type="entry name" value="GGDEF"/>
    <property type="match status" value="1"/>
</dbReference>
<comment type="caution">
    <text evidence="15">The sequence shown here is derived from an EMBL/GenBank/DDBJ whole genome shotgun (WGS) entry which is preliminary data.</text>
</comment>
<dbReference type="InterPro" id="IPR000160">
    <property type="entry name" value="GGDEF_dom"/>
</dbReference>
<dbReference type="Pfam" id="PF09084">
    <property type="entry name" value="NMT1"/>
    <property type="match status" value="1"/>
</dbReference>
<comment type="subunit">
    <text evidence="4">Homodimer.</text>
</comment>
<keyword evidence="7" id="KW-0663">Pyridoxal phosphate</keyword>
<evidence type="ECO:0000256" key="8">
    <source>
        <dbReference type="ARBA" id="ARBA00022977"/>
    </source>
</evidence>
<evidence type="ECO:0000256" key="10">
    <source>
        <dbReference type="ARBA" id="ARBA00033171"/>
    </source>
</evidence>
<dbReference type="GO" id="GO:0016740">
    <property type="term" value="F:transferase activity"/>
    <property type="evidence" value="ECO:0007669"/>
    <property type="project" value="UniProtKB-KW"/>
</dbReference>
<keyword evidence="5" id="KW-0808">Transferase</keyword>
<dbReference type="PANTHER" id="PTHR31528:SF1">
    <property type="entry name" value="4-AMINO-5-HYDROXYMETHYL-2-METHYLPYRIMIDINE PHOSPHATE SYNTHASE THI11-RELATED"/>
    <property type="match status" value="1"/>
</dbReference>
<evidence type="ECO:0000313" key="15">
    <source>
        <dbReference type="EMBL" id="KLV11142.1"/>
    </source>
</evidence>
<reference evidence="15 16" key="1">
    <citation type="submission" date="2015-05" db="EMBL/GenBank/DDBJ databases">
        <title>Photobacterium galathea sp. nov.</title>
        <authorList>
            <person name="Machado H."/>
            <person name="Gram L."/>
        </authorList>
    </citation>
    <scope>NUCLEOTIDE SEQUENCE [LARGE SCALE GENOMIC DNA]</scope>
    <source>
        <strain evidence="15 16">DSM 22954</strain>
    </source>
</reference>
<evidence type="ECO:0000256" key="3">
    <source>
        <dbReference type="ARBA" id="ARBA00009406"/>
    </source>
</evidence>
<dbReference type="InterPro" id="IPR043128">
    <property type="entry name" value="Rev_trsase/Diguanyl_cyclase"/>
</dbReference>
<evidence type="ECO:0000256" key="1">
    <source>
        <dbReference type="ARBA" id="ARBA00003469"/>
    </source>
</evidence>
<evidence type="ECO:0000256" key="9">
    <source>
        <dbReference type="ARBA" id="ARBA00023004"/>
    </source>
</evidence>
<dbReference type="GO" id="GO:0009228">
    <property type="term" value="P:thiamine biosynthetic process"/>
    <property type="evidence" value="ECO:0007669"/>
    <property type="project" value="UniProtKB-KW"/>
</dbReference>
<comment type="similarity">
    <text evidence="3">Belongs to the NMT1/THI5 family.</text>
</comment>
<evidence type="ECO:0000256" key="6">
    <source>
        <dbReference type="ARBA" id="ARBA00022723"/>
    </source>
</evidence>
<dbReference type="SMART" id="SM00267">
    <property type="entry name" value="GGDEF"/>
    <property type="match status" value="1"/>
</dbReference>
<evidence type="ECO:0000256" key="5">
    <source>
        <dbReference type="ARBA" id="ARBA00022679"/>
    </source>
</evidence>
<keyword evidence="13" id="KW-0472">Membrane</keyword>
<evidence type="ECO:0000256" key="12">
    <source>
        <dbReference type="SAM" id="MobiDB-lite"/>
    </source>
</evidence>
<keyword evidence="9" id="KW-0408">Iron</keyword>
<dbReference type="Gene3D" id="3.30.70.270">
    <property type="match status" value="1"/>
</dbReference>
<evidence type="ECO:0000313" key="16">
    <source>
        <dbReference type="Proteomes" id="UP000035909"/>
    </source>
</evidence>
<evidence type="ECO:0000256" key="2">
    <source>
        <dbReference type="ARBA" id="ARBA00004948"/>
    </source>
</evidence>
<feature type="transmembrane region" description="Helical" evidence="13">
    <location>
        <begin position="308"/>
        <end position="330"/>
    </location>
</feature>
<dbReference type="PROSITE" id="PS50887">
    <property type="entry name" value="GGDEF"/>
    <property type="match status" value="1"/>
</dbReference>
<gene>
    <name evidence="15" type="ORF">ABT57_03895</name>
</gene>